<sequence>MNTQSTASLLSSSFKQSQPQKDYSAAFGDLQSRYGMGVHVPCIPQSPAPSAPTTSNSKKWYKWRSSQSSSATPVVSTPSCTPHAHPRKGVRGASRPADGSVRTW</sequence>
<dbReference type="HOGENOM" id="CLU_2264557_0_0_1"/>
<feature type="compositionally biased region" description="Polar residues" evidence="1">
    <location>
        <begin position="1"/>
        <end position="21"/>
    </location>
</feature>
<dbReference type="OrthoDB" id="2640443at2759"/>
<protein>
    <submittedName>
        <fullName evidence="2">Uncharacterized protein</fullName>
    </submittedName>
</protein>
<organism evidence="2 3">
    <name type="scientific">Paxillus involutus ATCC 200175</name>
    <dbReference type="NCBI Taxonomy" id="664439"/>
    <lineage>
        <taxon>Eukaryota</taxon>
        <taxon>Fungi</taxon>
        <taxon>Dikarya</taxon>
        <taxon>Basidiomycota</taxon>
        <taxon>Agaricomycotina</taxon>
        <taxon>Agaricomycetes</taxon>
        <taxon>Agaricomycetidae</taxon>
        <taxon>Boletales</taxon>
        <taxon>Paxilineae</taxon>
        <taxon>Paxillaceae</taxon>
        <taxon>Paxillus</taxon>
    </lineage>
</organism>
<keyword evidence="3" id="KW-1185">Reference proteome</keyword>
<name>A0A0C9THB3_PAXIN</name>
<gene>
    <name evidence="2" type="ORF">PAXINDRAFT_173504</name>
</gene>
<accession>A0A0C9THB3</accession>
<dbReference type="AlphaFoldDB" id="A0A0C9THB3"/>
<evidence type="ECO:0000313" key="3">
    <source>
        <dbReference type="Proteomes" id="UP000053647"/>
    </source>
</evidence>
<reference evidence="2 3" key="1">
    <citation type="submission" date="2014-06" db="EMBL/GenBank/DDBJ databases">
        <authorList>
            <consortium name="DOE Joint Genome Institute"/>
            <person name="Kuo A."/>
            <person name="Kohler A."/>
            <person name="Nagy L.G."/>
            <person name="Floudas D."/>
            <person name="Copeland A."/>
            <person name="Barry K.W."/>
            <person name="Cichocki N."/>
            <person name="Veneault-Fourrey C."/>
            <person name="LaButti K."/>
            <person name="Lindquist E.A."/>
            <person name="Lipzen A."/>
            <person name="Lundell T."/>
            <person name="Morin E."/>
            <person name="Murat C."/>
            <person name="Sun H."/>
            <person name="Tunlid A."/>
            <person name="Henrissat B."/>
            <person name="Grigoriev I.V."/>
            <person name="Hibbett D.S."/>
            <person name="Martin F."/>
            <person name="Nordberg H.P."/>
            <person name="Cantor M.N."/>
            <person name="Hua S.X."/>
        </authorList>
    </citation>
    <scope>NUCLEOTIDE SEQUENCE [LARGE SCALE GENOMIC DNA]</scope>
    <source>
        <strain evidence="2 3">ATCC 200175</strain>
    </source>
</reference>
<evidence type="ECO:0000256" key="1">
    <source>
        <dbReference type="SAM" id="MobiDB-lite"/>
    </source>
</evidence>
<feature type="region of interest" description="Disordered" evidence="1">
    <location>
        <begin position="38"/>
        <end position="104"/>
    </location>
</feature>
<feature type="region of interest" description="Disordered" evidence="1">
    <location>
        <begin position="1"/>
        <end position="26"/>
    </location>
</feature>
<reference evidence="3" key="2">
    <citation type="submission" date="2015-01" db="EMBL/GenBank/DDBJ databases">
        <title>Evolutionary Origins and Diversification of the Mycorrhizal Mutualists.</title>
        <authorList>
            <consortium name="DOE Joint Genome Institute"/>
            <consortium name="Mycorrhizal Genomics Consortium"/>
            <person name="Kohler A."/>
            <person name="Kuo A."/>
            <person name="Nagy L.G."/>
            <person name="Floudas D."/>
            <person name="Copeland A."/>
            <person name="Barry K.W."/>
            <person name="Cichocki N."/>
            <person name="Veneault-Fourrey C."/>
            <person name="LaButti K."/>
            <person name="Lindquist E.A."/>
            <person name="Lipzen A."/>
            <person name="Lundell T."/>
            <person name="Morin E."/>
            <person name="Murat C."/>
            <person name="Riley R."/>
            <person name="Ohm R."/>
            <person name="Sun H."/>
            <person name="Tunlid A."/>
            <person name="Henrissat B."/>
            <person name="Grigoriev I.V."/>
            <person name="Hibbett D.S."/>
            <person name="Martin F."/>
        </authorList>
    </citation>
    <scope>NUCLEOTIDE SEQUENCE [LARGE SCALE GENOMIC DNA]</scope>
    <source>
        <strain evidence="3">ATCC 200175</strain>
    </source>
</reference>
<proteinExistence type="predicted"/>
<feature type="compositionally biased region" description="Low complexity" evidence="1">
    <location>
        <begin position="65"/>
        <end position="82"/>
    </location>
</feature>
<evidence type="ECO:0000313" key="2">
    <source>
        <dbReference type="EMBL" id="KIJ07402.1"/>
    </source>
</evidence>
<dbReference type="Proteomes" id="UP000053647">
    <property type="component" value="Unassembled WGS sequence"/>
</dbReference>
<dbReference type="EMBL" id="KN819903">
    <property type="protein sequence ID" value="KIJ07402.1"/>
    <property type="molecule type" value="Genomic_DNA"/>
</dbReference>